<protein>
    <recommendedName>
        <fullName evidence="2">Endonuclease/exonuclease/phosphatase domain-containing protein</fullName>
    </recommendedName>
</protein>
<reference evidence="1" key="1">
    <citation type="submission" date="2015-11" db="EMBL/GenBank/DDBJ databases">
        <title>De novo transcriptome assembly of four potential Pierce s Disease insect vectors from Arizona vineyards.</title>
        <authorList>
            <person name="Tassone E.E."/>
        </authorList>
    </citation>
    <scope>NUCLEOTIDE SEQUENCE</scope>
</reference>
<proteinExistence type="predicted"/>
<dbReference type="Gene3D" id="3.60.10.10">
    <property type="entry name" value="Endonuclease/exonuclease/phosphatase"/>
    <property type="match status" value="1"/>
</dbReference>
<organism evidence="1">
    <name type="scientific">Graphocephala atropunctata</name>
    <dbReference type="NCBI Taxonomy" id="36148"/>
    <lineage>
        <taxon>Eukaryota</taxon>
        <taxon>Metazoa</taxon>
        <taxon>Ecdysozoa</taxon>
        <taxon>Arthropoda</taxon>
        <taxon>Hexapoda</taxon>
        <taxon>Insecta</taxon>
        <taxon>Pterygota</taxon>
        <taxon>Neoptera</taxon>
        <taxon>Paraneoptera</taxon>
        <taxon>Hemiptera</taxon>
        <taxon>Auchenorrhyncha</taxon>
        <taxon>Membracoidea</taxon>
        <taxon>Cicadellidae</taxon>
        <taxon>Cicadellinae</taxon>
        <taxon>Cicadellini</taxon>
        <taxon>Graphocephala</taxon>
    </lineage>
</organism>
<evidence type="ECO:0000313" key="1">
    <source>
        <dbReference type="EMBL" id="JAT35707.1"/>
    </source>
</evidence>
<dbReference type="InterPro" id="IPR036691">
    <property type="entry name" value="Endo/exonu/phosph_ase_sf"/>
</dbReference>
<dbReference type="AlphaFoldDB" id="A0A1B6MIC1"/>
<sequence>MANDSNQTISFLEMINHYGFECNNNEPSRITSTSSSCIDNILTSKNYGDKDFYNFDPALSDHNALMISLPNKSFVDNVTVNIHRRVYNDKNMLSFLSGLTSDLQDFVRYDSV</sequence>
<gene>
    <name evidence="1" type="ORF">g.52811</name>
</gene>
<name>A0A1B6MIC1_9HEMI</name>
<dbReference type="EMBL" id="GEBQ01004270">
    <property type="protein sequence ID" value="JAT35707.1"/>
    <property type="molecule type" value="Transcribed_RNA"/>
</dbReference>
<feature type="non-terminal residue" evidence="1">
    <location>
        <position position="112"/>
    </location>
</feature>
<accession>A0A1B6MIC1</accession>
<evidence type="ECO:0008006" key="2">
    <source>
        <dbReference type="Google" id="ProtNLM"/>
    </source>
</evidence>